<feature type="signal peptide" evidence="1">
    <location>
        <begin position="1"/>
        <end position="19"/>
    </location>
</feature>
<gene>
    <name evidence="2" type="ORF">QO011_001844</name>
</gene>
<evidence type="ECO:0000313" key="3">
    <source>
        <dbReference type="Proteomes" id="UP001242480"/>
    </source>
</evidence>
<name>A0ABU0J3N3_9HYPH</name>
<feature type="chain" id="PRO_5046784790" evidence="1">
    <location>
        <begin position="20"/>
        <end position="107"/>
    </location>
</feature>
<comment type="caution">
    <text evidence="2">The sequence shown here is derived from an EMBL/GenBank/DDBJ whole genome shotgun (WGS) entry which is preliminary data.</text>
</comment>
<proteinExistence type="predicted"/>
<sequence length="107" mass="11465">MPSAAATALFLLAAAPGEALPSLADVPDLARAAVVRRLDGIEAQLQISTLRPSSRMPGYIACGTVAEYTAGGGRRSERFFVIVPGTFAVLDRDGKDLIDLYWRQNRC</sequence>
<keyword evidence="3" id="KW-1185">Reference proteome</keyword>
<evidence type="ECO:0000313" key="2">
    <source>
        <dbReference type="EMBL" id="MDQ0468844.1"/>
    </source>
</evidence>
<reference evidence="2 3" key="1">
    <citation type="submission" date="2023-07" db="EMBL/GenBank/DDBJ databases">
        <title>Genomic Encyclopedia of Type Strains, Phase IV (KMG-IV): sequencing the most valuable type-strain genomes for metagenomic binning, comparative biology and taxonomic classification.</title>
        <authorList>
            <person name="Goeker M."/>
        </authorList>
    </citation>
    <scope>NUCLEOTIDE SEQUENCE [LARGE SCALE GENOMIC DNA]</scope>
    <source>
        <strain evidence="2 3">DSM 19619</strain>
    </source>
</reference>
<keyword evidence="1" id="KW-0732">Signal</keyword>
<dbReference type="RefSeq" id="WP_307270599.1">
    <property type="nucleotide sequence ID" value="NZ_JAUSVX010000002.1"/>
</dbReference>
<accession>A0ABU0J3N3</accession>
<organism evidence="2 3">
    <name type="scientific">Labrys wisconsinensis</name>
    <dbReference type="NCBI Taxonomy" id="425677"/>
    <lineage>
        <taxon>Bacteria</taxon>
        <taxon>Pseudomonadati</taxon>
        <taxon>Pseudomonadota</taxon>
        <taxon>Alphaproteobacteria</taxon>
        <taxon>Hyphomicrobiales</taxon>
        <taxon>Xanthobacteraceae</taxon>
        <taxon>Labrys</taxon>
    </lineage>
</organism>
<evidence type="ECO:0000256" key="1">
    <source>
        <dbReference type="SAM" id="SignalP"/>
    </source>
</evidence>
<dbReference type="EMBL" id="JAUSVX010000002">
    <property type="protein sequence ID" value="MDQ0468844.1"/>
    <property type="molecule type" value="Genomic_DNA"/>
</dbReference>
<dbReference type="Proteomes" id="UP001242480">
    <property type="component" value="Unassembled WGS sequence"/>
</dbReference>
<protein>
    <submittedName>
        <fullName evidence="2">Uncharacterized protein</fullName>
    </submittedName>
</protein>